<evidence type="ECO:0000256" key="6">
    <source>
        <dbReference type="ARBA" id="ARBA00022801"/>
    </source>
</evidence>
<comment type="subcellular location">
    <subcellularLocation>
        <location evidence="1 11">Plastid</location>
        <location evidence="1 11">Chloroplast</location>
    </subcellularLocation>
</comment>
<keyword evidence="4 11" id="KW-0150">Chloroplast</keyword>
<proteinExistence type="inferred from homology"/>
<dbReference type="GO" id="GO:0016297">
    <property type="term" value="F:fatty acyl-[ACP] hydrolase activity"/>
    <property type="evidence" value="ECO:0007669"/>
    <property type="project" value="InterPro"/>
</dbReference>
<keyword evidence="15" id="KW-1185">Reference proteome</keyword>
<gene>
    <name evidence="14" type="primary">FATB1_3</name>
    <name evidence="14" type="ORF">CFP56_032615</name>
</gene>
<dbReference type="Pfam" id="PF01643">
    <property type="entry name" value="Acyl-ACP_TE"/>
    <property type="match status" value="1"/>
</dbReference>
<dbReference type="PANTHER" id="PTHR31727">
    <property type="entry name" value="OLEOYL-ACYL CARRIER PROTEIN THIOESTERASE 1, CHLOROPLASTIC"/>
    <property type="match status" value="1"/>
</dbReference>
<dbReference type="InterPro" id="IPR045023">
    <property type="entry name" value="FATA/B"/>
</dbReference>
<dbReference type="AlphaFoldDB" id="A0AAW0JGC3"/>
<feature type="domain" description="Acyl-ACP thioesterase N-terminal hotdog" evidence="12">
    <location>
        <begin position="96"/>
        <end position="221"/>
    </location>
</feature>
<keyword evidence="8" id="KW-0809">Transit peptide</keyword>
<dbReference type="CDD" id="cd00586">
    <property type="entry name" value="4HBT"/>
    <property type="match status" value="1"/>
</dbReference>
<evidence type="ECO:0000259" key="13">
    <source>
        <dbReference type="Pfam" id="PF20791"/>
    </source>
</evidence>
<dbReference type="EMBL" id="PKMF04000558">
    <property type="protein sequence ID" value="KAK7825963.1"/>
    <property type="molecule type" value="Genomic_DNA"/>
</dbReference>
<evidence type="ECO:0000256" key="10">
    <source>
        <dbReference type="ARBA" id="ARBA00023160"/>
    </source>
</evidence>
<dbReference type="EC" id="3.1.2.-" evidence="11"/>
<evidence type="ECO:0000256" key="8">
    <source>
        <dbReference type="ARBA" id="ARBA00022946"/>
    </source>
</evidence>
<keyword evidence="7 11" id="KW-0276">Fatty acid metabolism</keyword>
<keyword evidence="5 11" id="KW-0934">Plastid</keyword>
<dbReference type="Pfam" id="PF20791">
    <property type="entry name" value="Acyl-ACP_TE_C"/>
    <property type="match status" value="1"/>
</dbReference>
<keyword evidence="9 11" id="KW-0443">Lipid metabolism</keyword>
<organism evidence="14 15">
    <name type="scientific">Quercus suber</name>
    <name type="common">Cork oak</name>
    <dbReference type="NCBI Taxonomy" id="58331"/>
    <lineage>
        <taxon>Eukaryota</taxon>
        <taxon>Viridiplantae</taxon>
        <taxon>Streptophyta</taxon>
        <taxon>Embryophyta</taxon>
        <taxon>Tracheophyta</taxon>
        <taxon>Spermatophyta</taxon>
        <taxon>Magnoliopsida</taxon>
        <taxon>eudicotyledons</taxon>
        <taxon>Gunneridae</taxon>
        <taxon>Pentapetalae</taxon>
        <taxon>rosids</taxon>
        <taxon>fabids</taxon>
        <taxon>Fagales</taxon>
        <taxon>Fagaceae</taxon>
        <taxon>Quercus</taxon>
    </lineage>
</organism>
<comment type="function">
    <text evidence="11">Plays an essential role in chain termination during de novo fatty acid synthesis.</text>
</comment>
<keyword evidence="3 11" id="KW-0444">Lipid biosynthesis</keyword>
<dbReference type="GO" id="GO:0000036">
    <property type="term" value="F:acyl carrier activity"/>
    <property type="evidence" value="ECO:0007669"/>
    <property type="project" value="TreeGrafter"/>
</dbReference>
<keyword evidence="10 11" id="KW-0275">Fatty acid biosynthesis</keyword>
<evidence type="ECO:0000256" key="9">
    <source>
        <dbReference type="ARBA" id="ARBA00023098"/>
    </source>
</evidence>
<sequence length="374" mass="42758">MVTVLVTPTVFRLVLPSLSTSKNNPTMCWKGRSNSLNTNGNNFNFASHRALPVKMQTNDPPEENDTEKRQKELNLNPRQLDLIMDTFGGKLLHGGLVLQQNFLLRSYESDPDGKVSIEALVNRLQESTINHLKSLGLQASGLGSTPEMHTKDLVWVVYRLQIEVERLPTWADVVQVDHWFASASGKRKECDWLVRDYKTGETLIRATSLYMMMNTKTRKISLEKEVGAEMKHLVFKSDPIINKAKKKLQHLDFETADYIRTGLRPLWNDLDINYHVNHVKYISWILESAPRSILASHNLSVMTLEYRKECGWNSILQSLTKLKKDGTSHSTEDGVVEFDHLLRVEDGSEILRGRTKWLPKHSKKSSESINMVYG</sequence>
<evidence type="ECO:0000256" key="11">
    <source>
        <dbReference type="RuleBase" id="RU363096"/>
    </source>
</evidence>
<dbReference type="Gene3D" id="3.10.129.10">
    <property type="entry name" value="Hotdog Thioesterase"/>
    <property type="match status" value="1"/>
</dbReference>
<dbReference type="PANTHER" id="PTHR31727:SF2">
    <property type="entry name" value="PALMITOYL-ACYL CARRIER PROTEIN THIOESTERASE, CHLOROPLASTIC"/>
    <property type="match status" value="1"/>
</dbReference>
<keyword evidence="6 11" id="KW-0378">Hydrolase</keyword>
<dbReference type="GO" id="GO:0009507">
    <property type="term" value="C:chloroplast"/>
    <property type="evidence" value="ECO:0007669"/>
    <property type="project" value="UniProtKB-SubCell"/>
</dbReference>
<dbReference type="InterPro" id="IPR029069">
    <property type="entry name" value="HotDog_dom_sf"/>
</dbReference>
<evidence type="ECO:0000256" key="4">
    <source>
        <dbReference type="ARBA" id="ARBA00022528"/>
    </source>
</evidence>
<evidence type="ECO:0000256" key="2">
    <source>
        <dbReference type="ARBA" id="ARBA00006500"/>
    </source>
</evidence>
<evidence type="ECO:0000313" key="15">
    <source>
        <dbReference type="Proteomes" id="UP000237347"/>
    </source>
</evidence>
<dbReference type="InterPro" id="IPR049427">
    <property type="entry name" value="Acyl-ACP_TE_C"/>
</dbReference>
<protein>
    <recommendedName>
        <fullName evidence="11">Acyl-[acyl-carrier-protein] hydrolase</fullName>
        <ecNumber evidence="11">3.1.2.-</ecNumber>
    </recommendedName>
</protein>
<dbReference type="InterPro" id="IPR002864">
    <property type="entry name" value="Acyl-ACP_thioesterase_NHD"/>
</dbReference>
<name>A0AAW0JGC3_QUESU</name>
<evidence type="ECO:0000256" key="7">
    <source>
        <dbReference type="ARBA" id="ARBA00022832"/>
    </source>
</evidence>
<evidence type="ECO:0000256" key="3">
    <source>
        <dbReference type="ARBA" id="ARBA00022516"/>
    </source>
</evidence>
<dbReference type="SUPFAM" id="SSF54637">
    <property type="entry name" value="Thioesterase/thiol ester dehydrase-isomerase"/>
    <property type="match status" value="2"/>
</dbReference>
<accession>A0AAW0JGC3</accession>
<evidence type="ECO:0000256" key="1">
    <source>
        <dbReference type="ARBA" id="ARBA00004229"/>
    </source>
</evidence>
<comment type="similarity">
    <text evidence="2 11">Belongs to the acyl-ACP thioesterase family.</text>
</comment>
<evidence type="ECO:0000313" key="14">
    <source>
        <dbReference type="EMBL" id="KAK7825963.1"/>
    </source>
</evidence>
<evidence type="ECO:0000259" key="12">
    <source>
        <dbReference type="Pfam" id="PF01643"/>
    </source>
</evidence>
<feature type="domain" description="Acyl-ACP thioesterase-like C-terminal" evidence="13">
    <location>
        <begin position="256"/>
        <end position="357"/>
    </location>
</feature>
<reference evidence="14 15" key="1">
    <citation type="journal article" date="2018" name="Sci. Data">
        <title>The draft genome sequence of cork oak.</title>
        <authorList>
            <person name="Ramos A.M."/>
            <person name="Usie A."/>
            <person name="Barbosa P."/>
            <person name="Barros P.M."/>
            <person name="Capote T."/>
            <person name="Chaves I."/>
            <person name="Simoes F."/>
            <person name="Abreu I."/>
            <person name="Carrasquinho I."/>
            <person name="Faro C."/>
            <person name="Guimaraes J.B."/>
            <person name="Mendonca D."/>
            <person name="Nobrega F."/>
            <person name="Rodrigues L."/>
            <person name="Saibo N.J.M."/>
            <person name="Varela M.C."/>
            <person name="Egas C."/>
            <person name="Matos J."/>
            <person name="Miguel C.M."/>
            <person name="Oliveira M.M."/>
            <person name="Ricardo C.P."/>
            <person name="Goncalves S."/>
        </authorList>
    </citation>
    <scope>NUCLEOTIDE SEQUENCE [LARGE SCALE GENOMIC DNA]</scope>
    <source>
        <strain evidence="15">cv. HL8</strain>
    </source>
</reference>
<evidence type="ECO:0000256" key="5">
    <source>
        <dbReference type="ARBA" id="ARBA00022640"/>
    </source>
</evidence>
<dbReference type="Proteomes" id="UP000237347">
    <property type="component" value="Unassembled WGS sequence"/>
</dbReference>
<comment type="caution">
    <text evidence="14">The sequence shown here is derived from an EMBL/GenBank/DDBJ whole genome shotgun (WGS) entry which is preliminary data.</text>
</comment>